<dbReference type="CDD" id="cd16432">
    <property type="entry name" value="CheB_Rec"/>
    <property type="match status" value="1"/>
</dbReference>
<feature type="active site" evidence="3 4">
    <location>
        <position position="171"/>
    </location>
</feature>
<dbReference type="NCBIfam" id="NF001965">
    <property type="entry name" value="PRK00742.1"/>
    <property type="match status" value="1"/>
</dbReference>
<dbReference type="InterPro" id="IPR008248">
    <property type="entry name" value="CheB-like"/>
</dbReference>
<evidence type="ECO:0000256" key="2">
    <source>
        <dbReference type="ARBA" id="ARBA00048267"/>
    </source>
</evidence>
<dbReference type="InterPro" id="IPR011006">
    <property type="entry name" value="CheY-like_superfamily"/>
</dbReference>
<dbReference type="RefSeq" id="WP_008659382.1">
    <property type="nucleotide sequence ID" value="NZ_ANMO01000192.1"/>
</dbReference>
<comment type="catalytic activity">
    <reaction evidence="3">
        <text>L-glutaminyl-[protein] + H2O = L-glutamyl-[protein] + NH4(+)</text>
        <dbReference type="Rhea" id="RHEA:16441"/>
        <dbReference type="Rhea" id="RHEA-COMP:10207"/>
        <dbReference type="Rhea" id="RHEA-COMP:10208"/>
        <dbReference type="ChEBI" id="CHEBI:15377"/>
        <dbReference type="ChEBI" id="CHEBI:28938"/>
        <dbReference type="ChEBI" id="CHEBI:29973"/>
        <dbReference type="ChEBI" id="CHEBI:30011"/>
        <dbReference type="EC" id="3.5.1.44"/>
    </reaction>
</comment>
<keyword evidence="1 3" id="KW-0378">Hydrolase</keyword>
<feature type="domain" description="Response regulatory" evidence="6">
    <location>
        <begin position="5"/>
        <end position="123"/>
    </location>
</feature>
<evidence type="ECO:0000256" key="4">
    <source>
        <dbReference type="PROSITE-ProRule" id="PRU00050"/>
    </source>
</evidence>
<dbReference type="GO" id="GO:0008984">
    <property type="term" value="F:protein-glutamate methylesterase activity"/>
    <property type="evidence" value="ECO:0007669"/>
    <property type="project" value="UniProtKB-UniRule"/>
</dbReference>
<dbReference type="AlphaFoldDB" id="M2AYW4"/>
<keyword evidence="9" id="KW-1185">Reference proteome</keyword>
<dbReference type="PROSITE" id="PS50110">
    <property type="entry name" value="RESPONSE_REGULATORY"/>
    <property type="match status" value="1"/>
</dbReference>
<dbReference type="EC" id="3.1.1.61" evidence="3"/>
<dbReference type="GO" id="GO:0050568">
    <property type="term" value="F:protein-glutamine glutaminase activity"/>
    <property type="evidence" value="ECO:0007669"/>
    <property type="project" value="UniProtKB-UniRule"/>
</dbReference>
<dbReference type="GO" id="GO:0000156">
    <property type="term" value="F:phosphorelay response regulator activity"/>
    <property type="evidence" value="ECO:0007669"/>
    <property type="project" value="InterPro"/>
</dbReference>
<dbReference type="Gene3D" id="3.40.50.180">
    <property type="entry name" value="Methylesterase CheB, C-terminal domain"/>
    <property type="match status" value="1"/>
</dbReference>
<dbReference type="PIRSF" id="PIRSF000876">
    <property type="entry name" value="RR_chemtxs_CheB"/>
    <property type="match status" value="1"/>
</dbReference>
<dbReference type="Gene3D" id="3.40.50.2300">
    <property type="match status" value="1"/>
</dbReference>
<proteinExistence type="inferred from homology"/>
<sequence length="364" mass="38864">MNKIRVLVVDDSTVIRRLLTDSLSSDPLIEVVGTAAHGRIALAKIPQLNPDVITLDMEMPEMDGIETLVEIRKLYPKLPVVMFSTLTERGATATLDALAKGANDYVTKPANVGSVSVAMQRVREEMIPRLKSLCPSAVAAGTAAPKRIVPRASANGKRALRRIDAVVIGSSTGGPNALQEIIPRLPADFPVPILAVQHMPPIFTRHLADRLNHLSQLTVTEANHGDPVHAGGVWIAPGDFHMKLARVGNEVQVHLDQGIPENSCRPAVDVLFRSAHSLYGGNLLAVVLTGMGQDGTRGCEPIQASGGQILIQDEASSVVWGMPAAVHRAGLETSIQPLSHIASEIDRLATNSNRTRLTGALACR</sequence>
<dbReference type="SUPFAM" id="SSF52738">
    <property type="entry name" value="Methylesterase CheB, C-terminal domain"/>
    <property type="match status" value="1"/>
</dbReference>
<dbReference type="Proteomes" id="UP000011529">
    <property type="component" value="Unassembled WGS sequence"/>
</dbReference>
<comment type="function">
    <text evidence="3">Involved in chemotaxis. Part of a chemotaxis signal transduction system that modulates chemotaxis in response to various stimuli. Catalyzes the demethylation of specific methylglutamate residues introduced into the chemoreceptors (methyl-accepting chemotaxis proteins or MCP) by CheR. Also mediates the irreversible deamidation of specific glutamine residues to glutamic acid.</text>
</comment>
<keyword evidence="3 5" id="KW-0597">Phosphoprotein</keyword>
<evidence type="ECO:0000259" key="7">
    <source>
        <dbReference type="PROSITE" id="PS50122"/>
    </source>
</evidence>
<feature type="domain" description="CheB-type methylesterase" evidence="7">
    <location>
        <begin position="159"/>
        <end position="345"/>
    </location>
</feature>
<dbReference type="PANTHER" id="PTHR42872:SF3">
    <property type="entry name" value="PROTEIN-GLUTAMATE METHYLESTERASE_PROTEIN-GLUTAMINE GLUTAMINASE 1"/>
    <property type="match status" value="1"/>
</dbReference>
<keyword evidence="3 4" id="KW-0145">Chemotaxis</keyword>
<feature type="active site" evidence="3 4">
    <location>
        <position position="294"/>
    </location>
</feature>
<dbReference type="InterPro" id="IPR000673">
    <property type="entry name" value="Sig_transdc_resp-reg_Me-estase"/>
</dbReference>
<dbReference type="GO" id="GO:0005737">
    <property type="term" value="C:cytoplasm"/>
    <property type="evidence" value="ECO:0007669"/>
    <property type="project" value="UniProtKB-SubCell"/>
</dbReference>
<keyword evidence="3" id="KW-0963">Cytoplasm</keyword>
<comment type="subcellular location">
    <subcellularLocation>
        <location evidence="3">Cytoplasm</location>
    </subcellularLocation>
</comment>
<comment type="catalytic activity">
    <reaction evidence="2 3">
        <text>[protein]-L-glutamate 5-O-methyl ester + H2O = L-glutamyl-[protein] + methanol + H(+)</text>
        <dbReference type="Rhea" id="RHEA:23236"/>
        <dbReference type="Rhea" id="RHEA-COMP:10208"/>
        <dbReference type="Rhea" id="RHEA-COMP:10311"/>
        <dbReference type="ChEBI" id="CHEBI:15377"/>
        <dbReference type="ChEBI" id="CHEBI:15378"/>
        <dbReference type="ChEBI" id="CHEBI:17790"/>
        <dbReference type="ChEBI" id="CHEBI:29973"/>
        <dbReference type="ChEBI" id="CHEBI:82795"/>
        <dbReference type="EC" id="3.1.1.61"/>
    </reaction>
</comment>
<dbReference type="SUPFAM" id="SSF52172">
    <property type="entry name" value="CheY-like"/>
    <property type="match status" value="1"/>
</dbReference>
<dbReference type="PATRIC" id="fig|1263867.3.peg.4442"/>
<accession>M2AYW4</accession>
<comment type="caution">
    <text evidence="8">The sequence shown here is derived from an EMBL/GenBank/DDBJ whole genome shotgun (WGS) entry which is preliminary data.</text>
</comment>
<dbReference type="InterPro" id="IPR001789">
    <property type="entry name" value="Sig_transdc_resp-reg_receiver"/>
</dbReference>
<dbReference type="EC" id="3.5.1.44" evidence="3"/>
<dbReference type="CDD" id="cd17541">
    <property type="entry name" value="REC_CheB-like"/>
    <property type="match status" value="1"/>
</dbReference>
<dbReference type="PANTHER" id="PTHR42872">
    <property type="entry name" value="PROTEIN-GLUTAMATE METHYLESTERASE/PROTEIN-GLUTAMINE GLUTAMINASE"/>
    <property type="match status" value="1"/>
</dbReference>
<dbReference type="HAMAP" id="MF_00099">
    <property type="entry name" value="CheB_chemtxs"/>
    <property type="match status" value="1"/>
</dbReference>
<name>M2AYW4_9BACT</name>
<evidence type="ECO:0000256" key="1">
    <source>
        <dbReference type="ARBA" id="ARBA00022801"/>
    </source>
</evidence>
<feature type="modified residue" description="4-aspartylphosphate" evidence="3 5">
    <location>
        <position position="56"/>
    </location>
</feature>
<evidence type="ECO:0000256" key="3">
    <source>
        <dbReference type="HAMAP-Rule" id="MF_00099"/>
    </source>
</evidence>
<comment type="similarity">
    <text evidence="3">Belongs to the CheB family.</text>
</comment>
<comment type="domain">
    <text evidence="3">Contains a C-terminal catalytic domain, and an N-terminal region which modulates catalytic activity.</text>
</comment>
<dbReference type="Pfam" id="PF01339">
    <property type="entry name" value="CheB_methylest"/>
    <property type="match status" value="1"/>
</dbReference>
<reference evidence="8" key="2">
    <citation type="journal article" date="2013" name="Mar. Genomics">
        <title>Expression of sulfatases in Rhodopirellula baltica and the diversity of sulfatases in the genus Rhodopirellula.</title>
        <authorList>
            <person name="Wegner C.E."/>
            <person name="Richter-Heitmann T."/>
            <person name="Klindworth A."/>
            <person name="Klockow C."/>
            <person name="Richter M."/>
            <person name="Achstetter T."/>
            <person name="Glockner F.O."/>
            <person name="Harder J."/>
        </authorList>
    </citation>
    <scope>NUCLEOTIDE SEQUENCE [LARGE SCALE GENOMIC DNA]</scope>
    <source>
        <strain evidence="8">6C</strain>
    </source>
</reference>
<evidence type="ECO:0000313" key="9">
    <source>
        <dbReference type="Proteomes" id="UP000011529"/>
    </source>
</evidence>
<evidence type="ECO:0000256" key="5">
    <source>
        <dbReference type="PROSITE-ProRule" id="PRU00169"/>
    </source>
</evidence>
<feature type="active site" evidence="3 4">
    <location>
        <position position="198"/>
    </location>
</feature>
<comment type="PTM">
    <text evidence="3">Phosphorylated by CheA. Phosphorylation of the N-terminal regulatory domain activates the methylesterase activity.</text>
</comment>
<protein>
    <recommendedName>
        <fullName evidence="3">Protein-glutamate methylesterase/protein-glutamine glutaminase</fullName>
        <ecNumber evidence="3">3.1.1.61</ecNumber>
        <ecNumber evidence="3">3.5.1.44</ecNumber>
    </recommendedName>
</protein>
<dbReference type="SMART" id="SM00448">
    <property type="entry name" value="REC"/>
    <property type="match status" value="1"/>
</dbReference>
<reference evidence="8" key="1">
    <citation type="submission" date="2012-11" db="EMBL/GenBank/DDBJ databases">
        <title>Permanent draft genomes of Rhodopirellula europaea strain SH398 and 6C.</title>
        <authorList>
            <person name="Richter M."/>
            <person name="Richter-Heitmann T."/>
            <person name="Frank C."/>
            <person name="Harder J."/>
            <person name="Glockner F.O."/>
        </authorList>
    </citation>
    <scope>NUCLEOTIDE SEQUENCE</scope>
    <source>
        <strain evidence="8">6C</strain>
    </source>
</reference>
<gene>
    <name evidence="3" type="primary">cheB</name>
    <name evidence="8" type="ORF">RE6C_04146</name>
</gene>
<organism evidence="8 9">
    <name type="scientific">Rhodopirellula europaea 6C</name>
    <dbReference type="NCBI Taxonomy" id="1263867"/>
    <lineage>
        <taxon>Bacteria</taxon>
        <taxon>Pseudomonadati</taxon>
        <taxon>Planctomycetota</taxon>
        <taxon>Planctomycetia</taxon>
        <taxon>Pirellulales</taxon>
        <taxon>Pirellulaceae</taxon>
        <taxon>Rhodopirellula</taxon>
    </lineage>
</organism>
<evidence type="ECO:0000313" key="8">
    <source>
        <dbReference type="EMBL" id="EMB15164.1"/>
    </source>
</evidence>
<dbReference type="PROSITE" id="PS50122">
    <property type="entry name" value="CHEB"/>
    <property type="match status" value="1"/>
</dbReference>
<dbReference type="Pfam" id="PF00072">
    <property type="entry name" value="Response_reg"/>
    <property type="match status" value="1"/>
</dbReference>
<dbReference type="EMBL" id="ANMO01000192">
    <property type="protein sequence ID" value="EMB15164.1"/>
    <property type="molecule type" value="Genomic_DNA"/>
</dbReference>
<evidence type="ECO:0000259" key="6">
    <source>
        <dbReference type="PROSITE" id="PS50110"/>
    </source>
</evidence>
<dbReference type="GO" id="GO:0006935">
    <property type="term" value="P:chemotaxis"/>
    <property type="evidence" value="ECO:0007669"/>
    <property type="project" value="UniProtKB-UniRule"/>
</dbReference>
<dbReference type="InterPro" id="IPR035909">
    <property type="entry name" value="CheB_C"/>
</dbReference>